<dbReference type="Proteomes" id="UP000321638">
    <property type="component" value="Unassembled WGS sequence"/>
</dbReference>
<comment type="caution">
    <text evidence="1">The sequence shown here is derived from an EMBL/GenBank/DDBJ whole genome shotgun (WGS) entry which is preliminary data.</text>
</comment>
<organism evidence="1 2">
    <name type="scientific">Vineibacter terrae</name>
    <dbReference type="NCBI Taxonomy" id="2586908"/>
    <lineage>
        <taxon>Bacteria</taxon>
        <taxon>Pseudomonadati</taxon>
        <taxon>Pseudomonadota</taxon>
        <taxon>Alphaproteobacteria</taxon>
        <taxon>Hyphomicrobiales</taxon>
        <taxon>Vineibacter</taxon>
    </lineage>
</organism>
<reference evidence="1 2" key="1">
    <citation type="submission" date="2019-06" db="EMBL/GenBank/DDBJ databases">
        <title>New taxonomy in bacterial strain CC-CFT640, isolated from vineyard.</title>
        <authorList>
            <person name="Lin S.-Y."/>
            <person name="Tsai C.-F."/>
            <person name="Young C.-C."/>
        </authorList>
    </citation>
    <scope>NUCLEOTIDE SEQUENCE [LARGE SCALE GENOMIC DNA]</scope>
    <source>
        <strain evidence="1 2">CC-CFT640</strain>
    </source>
</reference>
<name>A0A5C8PFG2_9HYPH</name>
<gene>
    <name evidence="1" type="ORF">FHP25_24910</name>
</gene>
<evidence type="ECO:0000313" key="1">
    <source>
        <dbReference type="EMBL" id="TXL72539.1"/>
    </source>
</evidence>
<accession>A0A5C8PFG2</accession>
<proteinExistence type="predicted"/>
<protein>
    <submittedName>
        <fullName evidence="1">Uncharacterized protein</fullName>
    </submittedName>
</protein>
<dbReference type="RefSeq" id="WP_147849698.1">
    <property type="nucleotide sequence ID" value="NZ_VDUZ01000032.1"/>
</dbReference>
<dbReference type="AlphaFoldDB" id="A0A5C8PFG2"/>
<evidence type="ECO:0000313" key="2">
    <source>
        <dbReference type="Proteomes" id="UP000321638"/>
    </source>
</evidence>
<dbReference type="EMBL" id="VDUZ01000032">
    <property type="protein sequence ID" value="TXL72539.1"/>
    <property type="molecule type" value="Genomic_DNA"/>
</dbReference>
<sequence length="100" mass="10975">MSSPAPILEVSRSHDGYVLIIDAAGTLQWRLKPWAAERLAQAITSDFVSNANVCWGLTVVGCDDANVTHQFAWPRHRAEQAVLDLVRNAALCRLHPGAEQ</sequence>
<keyword evidence="2" id="KW-1185">Reference proteome</keyword>